<evidence type="ECO:0000313" key="7">
    <source>
        <dbReference type="Proteomes" id="UP000231553"/>
    </source>
</evidence>
<dbReference type="PANTHER" id="PTHR30055:SF234">
    <property type="entry name" value="HTH-TYPE TRANSCRIPTIONAL REGULATOR BETI"/>
    <property type="match status" value="1"/>
</dbReference>
<sequence>MAPPEKIPSHQRRVPRQARSRATMGFILEAAARILREDGRAALTTNLVAERAGIGIGTLYGYFPDKEAILIALARRMIDEDTAALRAALDTDDAEPLRLLVRTLLNRHRDDSALRREVMSVHLGQGLGPEHARPVAEISALLA</sequence>
<dbReference type="PRINTS" id="PR00455">
    <property type="entry name" value="HTHTETR"/>
</dbReference>
<feature type="non-terminal residue" evidence="6">
    <location>
        <position position="143"/>
    </location>
</feature>
<dbReference type="GO" id="GO:0000976">
    <property type="term" value="F:transcription cis-regulatory region binding"/>
    <property type="evidence" value="ECO:0007669"/>
    <property type="project" value="TreeGrafter"/>
</dbReference>
<name>A0A2M8IT30_9RHOB</name>
<keyword evidence="7" id="KW-1185">Reference proteome</keyword>
<keyword evidence="2 4" id="KW-0238">DNA-binding</keyword>
<reference evidence="6 7" key="1">
    <citation type="journal article" date="2018" name="Int. J. Syst. Evol. Microbiol.">
        <title>Pseudooceanicola lipolyticus sp. nov., a marine alphaproteobacterium, reclassification of Oceanicola flagellatus as Pseudooceanicola flagellatus comb. nov. and emended description of the genus Pseudooceanicola.</title>
        <authorList>
            <person name="Huang M.-M."/>
            <person name="Guo L.-L."/>
            <person name="Wu Y.-H."/>
            <person name="Lai Q.-L."/>
            <person name="Shao Z.-Z."/>
            <person name="Wang C.-S."/>
            <person name="Wu M."/>
            <person name="Xu X.-W."/>
        </authorList>
    </citation>
    <scope>NUCLEOTIDE SEQUENCE [LARGE SCALE GENOMIC DNA]</scope>
    <source>
        <strain evidence="6 7">157</strain>
    </source>
</reference>
<keyword evidence="3" id="KW-0804">Transcription</keyword>
<evidence type="ECO:0000256" key="2">
    <source>
        <dbReference type="ARBA" id="ARBA00023125"/>
    </source>
</evidence>
<dbReference type="Proteomes" id="UP000231553">
    <property type="component" value="Unassembled WGS sequence"/>
</dbReference>
<evidence type="ECO:0000256" key="3">
    <source>
        <dbReference type="ARBA" id="ARBA00023163"/>
    </source>
</evidence>
<proteinExistence type="predicted"/>
<evidence type="ECO:0000256" key="1">
    <source>
        <dbReference type="ARBA" id="ARBA00023015"/>
    </source>
</evidence>
<comment type="caution">
    <text evidence="6">The sequence shown here is derived from an EMBL/GenBank/DDBJ whole genome shotgun (WGS) entry which is preliminary data.</text>
</comment>
<dbReference type="PANTHER" id="PTHR30055">
    <property type="entry name" value="HTH-TYPE TRANSCRIPTIONAL REGULATOR RUTR"/>
    <property type="match status" value="1"/>
</dbReference>
<dbReference type="OrthoDB" id="9808189at2"/>
<dbReference type="AlphaFoldDB" id="A0A2M8IT30"/>
<evidence type="ECO:0000256" key="4">
    <source>
        <dbReference type="PROSITE-ProRule" id="PRU00335"/>
    </source>
</evidence>
<dbReference type="Pfam" id="PF00440">
    <property type="entry name" value="TetR_N"/>
    <property type="match status" value="1"/>
</dbReference>
<keyword evidence="1" id="KW-0805">Transcription regulation</keyword>
<organism evidence="6 7">
    <name type="scientific">Pseudooceanicola lipolyticus</name>
    <dbReference type="NCBI Taxonomy" id="2029104"/>
    <lineage>
        <taxon>Bacteria</taxon>
        <taxon>Pseudomonadati</taxon>
        <taxon>Pseudomonadota</taxon>
        <taxon>Alphaproteobacteria</taxon>
        <taxon>Rhodobacterales</taxon>
        <taxon>Paracoccaceae</taxon>
        <taxon>Pseudooceanicola</taxon>
    </lineage>
</organism>
<feature type="domain" description="HTH tetR-type" evidence="5">
    <location>
        <begin position="21"/>
        <end position="81"/>
    </location>
</feature>
<accession>A0A2M8IT30</accession>
<feature type="DNA-binding region" description="H-T-H motif" evidence="4">
    <location>
        <begin position="44"/>
        <end position="63"/>
    </location>
</feature>
<dbReference type="GO" id="GO:0003700">
    <property type="term" value="F:DNA-binding transcription factor activity"/>
    <property type="evidence" value="ECO:0007669"/>
    <property type="project" value="TreeGrafter"/>
</dbReference>
<dbReference type="InterPro" id="IPR009057">
    <property type="entry name" value="Homeodomain-like_sf"/>
</dbReference>
<dbReference type="PROSITE" id="PS50977">
    <property type="entry name" value="HTH_TETR_2"/>
    <property type="match status" value="1"/>
</dbReference>
<dbReference type="SUPFAM" id="SSF46689">
    <property type="entry name" value="Homeodomain-like"/>
    <property type="match status" value="1"/>
</dbReference>
<dbReference type="Gene3D" id="1.10.357.10">
    <property type="entry name" value="Tetracycline Repressor, domain 2"/>
    <property type="match status" value="1"/>
</dbReference>
<dbReference type="InterPro" id="IPR001647">
    <property type="entry name" value="HTH_TetR"/>
</dbReference>
<evidence type="ECO:0000313" key="6">
    <source>
        <dbReference type="EMBL" id="PJE30233.1"/>
    </source>
</evidence>
<dbReference type="InterPro" id="IPR050109">
    <property type="entry name" value="HTH-type_TetR-like_transc_reg"/>
</dbReference>
<protein>
    <submittedName>
        <fullName evidence="6">TetR/AcrR family transcriptional regulator</fullName>
    </submittedName>
</protein>
<gene>
    <name evidence="6" type="ORF">CVM52_26165</name>
</gene>
<dbReference type="EMBL" id="PGTB01000394">
    <property type="protein sequence ID" value="PJE30233.1"/>
    <property type="molecule type" value="Genomic_DNA"/>
</dbReference>
<evidence type="ECO:0000259" key="5">
    <source>
        <dbReference type="PROSITE" id="PS50977"/>
    </source>
</evidence>